<dbReference type="KEGG" id="vhl:BME96_14565"/>
<keyword evidence="3" id="KW-1133">Transmembrane helix</keyword>
<dbReference type="InterPro" id="IPR010652">
    <property type="entry name" value="DUF1232"/>
</dbReference>
<protein>
    <recommendedName>
        <fullName evidence="5">DUF1232 domain-containing protein</fullName>
    </recommendedName>
</protein>
<gene>
    <name evidence="6" type="ORF">BME96_14565</name>
</gene>
<name>A0AAC9J2F6_VIRHA</name>
<dbReference type="Proteomes" id="UP000182945">
    <property type="component" value="Chromosome"/>
</dbReference>
<comment type="subcellular location">
    <subcellularLocation>
        <location evidence="1">Endomembrane system</location>
        <topology evidence="1">Multi-pass membrane protein</topology>
    </subcellularLocation>
</comment>
<dbReference type="AlphaFoldDB" id="A0AAC9J2F6"/>
<evidence type="ECO:0000313" key="7">
    <source>
        <dbReference type="Proteomes" id="UP000182945"/>
    </source>
</evidence>
<evidence type="ECO:0000256" key="2">
    <source>
        <dbReference type="ARBA" id="ARBA00022692"/>
    </source>
</evidence>
<proteinExistence type="predicted"/>
<accession>A0AAC9J2F6</accession>
<sequence length="149" mass="16735">MFKKKKAKHSPELEEFNAEEAIKGKSSYFTDQAFKDKLGKYAKKLGIKISYYSLLLFYAFKSPPTSKKDKLTIAGALGYLILPVDAIPDFIPVAGLTDDASVILYAVYRVISSIDDEVKERADQKMKKLFGVHYLAKTEDIDSKLNPTT</sequence>
<dbReference type="EMBL" id="CP017962">
    <property type="protein sequence ID" value="APC49338.1"/>
    <property type="molecule type" value="Genomic_DNA"/>
</dbReference>
<dbReference type="RefSeq" id="WP_071649413.1">
    <property type="nucleotide sequence ID" value="NZ_CP017962.1"/>
</dbReference>
<dbReference type="GeneID" id="71515632"/>
<evidence type="ECO:0000313" key="6">
    <source>
        <dbReference type="EMBL" id="APC49338.1"/>
    </source>
</evidence>
<evidence type="ECO:0000256" key="4">
    <source>
        <dbReference type="ARBA" id="ARBA00023136"/>
    </source>
</evidence>
<evidence type="ECO:0000256" key="1">
    <source>
        <dbReference type="ARBA" id="ARBA00004127"/>
    </source>
</evidence>
<keyword evidence="2" id="KW-0812">Transmembrane</keyword>
<dbReference type="GO" id="GO:0012505">
    <property type="term" value="C:endomembrane system"/>
    <property type="evidence" value="ECO:0007669"/>
    <property type="project" value="UniProtKB-SubCell"/>
</dbReference>
<reference evidence="6 7" key="1">
    <citation type="submission" date="2016-11" db="EMBL/GenBank/DDBJ databases">
        <title>Complete genome sequencing of Virgibacillus halodenitrificans PDB-F2.</title>
        <authorList>
            <person name="Sun Z."/>
            <person name="Zhou Y."/>
            <person name="Li H."/>
        </authorList>
    </citation>
    <scope>NUCLEOTIDE SEQUENCE [LARGE SCALE GENOMIC DNA]</scope>
    <source>
        <strain evidence="6 7">PDB-F2</strain>
    </source>
</reference>
<evidence type="ECO:0000259" key="5">
    <source>
        <dbReference type="Pfam" id="PF06803"/>
    </source>
</evidence>
<dbReference type="Pfam" id="PF06803">
    <property type="entry name" value="DUF1232"/>
    <property type="match status" value="1"/>
</dbReference>
<evidence type="ECO:0000256" key="3">
    <source>
        <dbReference type="ARBA" id="ARBA00022989"/>
    </source>
</evidence>
<keyword evidence="4" id="KW-0472">Membrane</keyword>
<organism evidence="6 7">
    <name type="scientific">Virgibacillus halodenitrificans</name>
    <name type="common">Bacillus halodenitrificans</name>
    <dbReference type="NCBI Taxonomy" id="1482"/>
    <lineage>
        <taxon>Bacteria</taxon>
        <taxon>Bacillati</taxon>
        <taxon>Bacillota</taxon>
        <taxon>Bacilli</taxon>
        <taxon>Bacillales</taxon>
        <taxon>Bacillaceae</taxon>
        <taxon>Virgibacillus</taxon>
    </lineage>
</organism>
<feature type="domain" description="DUF1232" evidence="5">
    <location>
        <begin position="70"/>
        <end position="104"/>
    </location>
</feature>